<proteinExistence type="predicted"/>
<dbReference type="AlphaFoldDB" id="A0A235F604"/>
<dbReference type="EMBL" id="NOII01000011">
    <property type="protein sequence ID" value="OYD56711.1"/>
    <property type="molecule type" value="Genomic_DNA"/>
</dbReference>
<gene>
    <name evidence="2" type="ORF">CGZ90_17025</name>
</gene>
<evidence type="ECO:0000259" key="1">
    <source>
        <dbReference type="Pfam" id="PF00561"/>
    </source>
</evidence>
<feature type="domain" description="AB hydrolase-1" evidence="1">
    <location>
        <begin position="21"/>
        <end position="253"/>
    </location>
</feature>
<protein>
    <submittedName>
        <fullName evidence="2">2-hydroxy-6-oxo-6-phenylhexa-2,4-dienoate hydrolase</fullName>
    </submittedName>
</protein>
<organism evidence="2 3">
    <name type="scientific">Fictibacillus aquaticus</name>
    <dbReference type="NCBI Taxonomy" id="2021314"/>
    <lineage>
        <taxon>Bacteria</taxon>
        <taxon>Bacillati</taxon>
        <taxon>Bacillota</taxon>
        <taxon>Bacilli</taxon>
        <taxon>Bacillales</taxon>
        <taxon>Fictibacillaceae</taxon>
        <taxon>Fictibacillus</taxon>
    </lineage>
</organism>
<evidence type="ECO:0000313" key="3">
    <source>
        <dbReference type="Proteomes" id="UP000215059"/>
    </source>
</evidence>
<accession>A0A235F604</accession>
<sequence length="280" mass="31998">MAYCKVKKAEIYYEMIGSGTPVVMIHGFSPDHRLMKGCMEPAFKNHDDYKRIYLDLPGMGKTRDYENIQNSDEMLDSVIQFIDSLLPEQSFLIAGESYGGYIARGIIARMPERVLGAALICPMIIADRTARTLPEQANLVVDHDLLDSLSQEEQIEFRSVAVVLNEYTLNRTRKEIVAGIEMSDHAFLERISQAYGFTFDIDQEEFAKPSVFLVGRQDHVTGYKDAYDILDKYPRATFSILDTAGHNLHIEQPELFNVHIGEWLDRVERYSSQDLMVNNK</sequence>
<dbReference type="OrthoDB" id="6191536at2"/>
<dbReference type="SUPFAM" id="SSF53474">
    <property type="entry name" value="alpha/beta-Hydrolases"/>
    <property type="match status" value="1"/>
</dbReference>
<reference evidence="2 3" key="1">
    <citation type="submission" date="2017-07" db="EMBL/GenBank/DDBJ databases">
        <title>Fictibacillus sp. nov. GDSW-R2A3 Genome sequencing and assembly.</title>
        <authorList>
            <person name="Mayilraj S."/>
        </authorList>
    </citation>
    <scope>NUCLEOTIDE SEQUENCE [LARGE SCALE GENOMIC DNA]</scope>
    <source>
        <strain evidence="2 3">GDSW-R2A3</strain>
    </source>
</reference>
<keyword evidence="2" id="KW-0378">Hydrolase</keyword>
<evidence type="ECO:0000313" key="2">
    <source>
        <dbReference type="EMBL" id="OYD56711.1"/>
    </source>
</evidence>
<dbReference type="RefSeq" id="WP_094253726.1">
    <property type="nucleotide sequence ID" value="NZ_JBHLXL010000002.1"/>
</dbReference>
<dbReference type="PRINTS" id="PR00111">
    <property type="entry name" value="ABHYDROLASE"/>
</dbReference>
<dbReference type="PANTHER" id="PTHR43798:SF6">
    <property type="entry name" value="HYDROLASE, PUTATIVE (AFU_ORTHOLOGUE AFUA_4G13070)-RELATED"/>
    <property type="match status" value="1"/>
</dbReference>
<dbReference type="InterPro" id="IPR000073">
    <property type="entry name" value="AB_hydrolase_1"/>
</dbReference>
<comment type="caution">
    <text evidence="2">The sequence shown here is derived from an EMBL/GenBank/DDBJ whole genome shotgun (WGS) entry which is preliminary data.</text>
</comment>
<dbReference type="InterPro" id="IPR029058">
    <property type="entry name" value="AB_hydrolase_fold"/>
</dbReference>
<dbReference type="Gene3D" id="3.40.50.1820">
    <property type="entry name" value="alpha/beta hydrolase"/>
    <property type="match status" value="1"/>
</dbReference>
<dbReference type="Pfam" id="PF00561">
    <property type="entry name" value="Abhydrolase_1"/>
    <property type="match status" value="1"/>
</dbReference>
<dbReference type="InterPro" id="IPR050266">
    <property type="entry name" value="AB_hydrolase_sf"/>
</dbReference>
<name>A0A235F604_9BACL</name>
<dbReference type="GO" id="GO:0016787">
    <property type="term" value="F:hydrolase activity"/>
    <property type="evidence" value="ECO:0007669"/>
    <property type="project" value="UniProtKB-KW"/>
</dbReference>
<dbReference type="PANTHER" id="PTHR43798">
    <property type="entry name" value="MONOACYLGLYCEROL LIPASE"/>
    <property type="match status" value="1"/>
</dbReference>
<dbReference type="Proteomes" id="UP000215059">
    <property type="component" value="Unassembled WGS sequence"/>
</dbReference>
<keyword evidence="3" id="KW-1185">Reference proteome</keyword>